<dbReference type="Gene3D" id="2.40.40.10">
    <property type="entry name" value="RlpA-like domain"/>
    <property type="match status" value="1"/>
</dbReference>
<dbReference type="PANTHER" id="PTHR38850:SF2">
    <property type="entry name" value="CERATO-PLATANIN"/>
    <property type="match status" value="1"/>
</dbReference>
<evidence type="ECO:0000313" key="3">
    <source>
        <dbReference type="EMBL" id="PNP50682.1"/>
    </source>
</evidence>
<name>A0A2K0TYR5_TRIHA</name>
<organism evidence="3 4">
    <name type="scientific">Trichoderma harzianum</name>
    <name type="common">Hypocrea lixii</name>
    <dbReference type="NCBI Taxonomy" id="5544"/>
    <lineage>
        <taxon>Eukaryota</taxon>
        <taxon>Fungi</taxon>
        <taxon>Dikarya</taxon>
        <taxon>Ascomycota</taxon>
        <taxon>Pezizomycotina</taxon>
        <taxon>Sordariomycetes</taxon>
        <taxon>Hypocreomycetidae</taxon>
        <taxon>Hypocreales</taxon>
        <taxon>Hypocreaceae</taxon>
        <taxon>Trichoderma</taxon>
    </lineage>
</organism>
<dbReference type="InterPro" id="IPR036908">
    <property type="entry name" value="RlpA-like_sf"/>
</dbReference>
<evidence type="ECO:0000256" key="1">
    <source>
        <dbReference type="SAM" id="MobiDB-lite"/>
    </source>
</evidence>
<protein>
    <recommendedName>
        <fullName evidence="5">Cerato-platanin</fullName>
    </recommendedName>
</protein>
<gene>
    <name evidence="3" type="ORF">THARTR1_08700</name>
</gene>
<dbReference type="PANTHER" id="PTHR38850">
    <property type="entry name" value="CERATO-PLATANIN"/>
    <property type="match status" value="1"/>
</dbReference>
<dbReference type="OrthoDB" id="5370830at2759"/>
<evidence type="ECO:0008006" key="5">
    <source>
        <dbReference type="Google" id="ProtNLM"/>
    </source>
</evidence>
<feature type="region of interest" description="Disordered" evidence="1">
    <location>
        <begin position="237"/>
        <end position="262"/>
    </location>
</feature>
<feature type="signal peptide" evidence="2">
    <location>
        <begin position="1"/>
        <end position="27"/>
    </location>
</feature>
<keyword evidence="2" id="KW-0732">Signal</keyword>
<evidence type="ECO:0000256" key="2">
    <source>
        <dbReference type="SAM" id="SignalP"/>
    </source>
</evidence>
<dbReference type="Proteomes" id="UP000236290">
    <property type="component" value="Unassembled WGS sequence"/>
</dbReference>
<dbReference type="AlphaFoldDB" id="A0A2K0TYR5"/>
<sequence length="287" mass="30678">MTTLSSTMLFSLHSLLPLLATPALVLAASIPRSDSSSSSTTVWATPHDSYSSSVGVLGCKVNTNRVAYWPDSVDCTNICVSLQYQDRQVYLLRVDQSQGAHDISYDAWNYLYTGYSATKKPFAGGPVAMTTQNVDPSNCASLIHTKGSKLPLSAANSMNFLASCLEQENSWVGSNYVLYNILDSICTLGHDQTCTLDWPNANQPSCPSTLGVPDALKTDPVWNIQYPSGDKILAGAPPTVPTGVPVPAPAPTPAADTDDENGARSLTCPDSLLWISILSLISIIYIL</sequence>
<feature type="compositionally biased region" description="Pro residues" evidence="1">
    <location>
        <begin position="238"/>
        <end position="252"/>
    </location>
</feature>
<evidence type="ECO:0000313" key="4">
    <source>
        <dbReference type="Proteomes" id="UP000236290"/>
    </source>
</evidence>
<feature type="chain" id="PRO_5014325066" description="Cerato-platanin" evidence="2">
    <location>
        <begin position="28"/>
        <end position="287"/>
    </location>
</feature>
<comment type="caution">
    <text evidence="3">The sequence shown here is derived from an EMBL/GenBank/DDBJ whole genome shotgun (WGS) entry which is preliminary data.</text>
</comment>
<proteinExistence type="predicted"/>
<accession>A0A2K0TYR5</accession>
<reference evidence="3 4" key="1">
    <citation type="submission" date="2017-02" db="EMBL/GenBank/DDBJ databases">
        <title>Genomes of Trichoderma spp. with biocontrol activity.</title>
        <authorList>
            <person name="Gardiner D."/>
            <person name="Kazan K."/>
            <person name="Vos C."/>
            <person name="Harvey P."/>
        </authorList>
    </citation>
    <scope>NUCLEOTIDE SEQUENCE [LARGE SCALE GENOMIC DNA]</scope>
    <source>
        <strain evidence="3 4">Tr1</strain>
    </source>
</reference>
<dbReference type="EMBL" id="MTYI01000149">
    <property type="protein sequence ID" value="PNP50682.1"/>
    <property type="molecule type" value="Genomic_DNA"/>
</dbReference>